<evidence type="ECO:0000256" key="4">
    <source>
        <dbReference type="ARBA" id="ARBA00023239"/>
    </source>
</evidence>
<dbReference type="PANTHER" id="PTHR33337">
    <property type="entry name" value="GFA DOMAIN-CONTAINING PROTEIN"/>
    <property type="match status" value="1"/>
</dbReference>
<evidence type="ECO:0000256" key="2">
    <source>
        <dbReference type="ARBA" id="ARBA00022723"/>
    </source>
</evidence>
<accession>A0A0U5FR90</accession>
<keyword evidence="2" id="KW-0479">Metal-binding</keyword>
<proteinExistence type="inferred from homology"/>
<dbReference type="SUPFAM" id="SSF51316">
    <property type="entry name" value="Mss4-like"/>
    <property type="match status" value="1"/>
</dbReference>
<sequence length="150" mass="16932">MTSKPPIVGGCYCGKIRYQTTGPIYGLSYCYCRMCRLVHGAPFAPFTNVKREHFQWLSKDGLVELNLSKYGTRTVCGSCHAPISMVYHAKSNEVGLVAVTINEEESAMEVPEVQEHIFVSRKPRWYTIGDSAPQEMGIPERMRHYLPEGL</sequence>
<dbReference type="OrthoDB" id="6329284at2759"/>
<evidence type="ECO:0000313" key="6">
    <source>
        <dbReference type="EMBL" id="CEL00456.1"/>
    </source>
</evidence>
<comment type="similarity">
    <text evidence="1">Belongs to the Gfa family.</text>
</comment>
<keyword evidence="4" id="KW-0456">Lyase</keyword>
<name>A0A0U5FR90_ASPCI</name>
<evidence type="ECO:0000256" key="3">
    <source>
        <dbReference type="ARBA" id="ARBA00022833"/>
    </source>
</evidence>
<dbReference type="InterPro" id="IPR006913">
    <property type="entry name" value="CENP-V/GFA"/>
</dbReference>
<reference evidence="7" key="1">
    <citation type="journal article" date="2016" name="Genome Announc.">
        <title>Draft genome sequences of fungus Aspergillus calidoustus.</title>
        <authorList>
            <person name="Horn F."/>
            <person name="Linde J."/>
            <person name="Mattern D.J."/>
            <person name="Walther G."/>
            <person name="Guthke R."/>
            <person name="Scherlach K."/>
            <person name="Martin K."/>
            <person name="Brakhage A.A."/>
            <person name="Petzke L."/>
            <person name="Valiante V."/>
        </authorList>
    </citation>
    <scope>NUCLEOTIDE SEQUENCE [LARGE SCALE GENOMIC DNA]</scope>
    <source>
        <strain evidence="7">SF006504</strain>
    </source>
</reference>
<protein>
    <recommendedName>
        <fullName evidence="5">CENP-V/GFA domain-containing protein</fullName>
    </recommendedName>
</protein>
<dbReference type="PROSITE" id="PS51891">
    <property type="entry name" value="CENP_V_GFA"/>
    <property type="match status" value="1"/>
</dbReference>
<dbReference type="Gene3D" id="3.90.1590.10">
    <property type="entry name" value="glutathione-dependent formaldehyde- activating enzyme (gfa)"/>
    <property type="match status" value="1"/>
</dbReference>
<evidence type="ECO:0000259" key="5">
    <source>
        <dbReference type="PROSITE" id="PS51891"/>
    </source>
</evidence>
<dbReference type="STRING" id="454130.A0A0U5FR90"/>
<dbReference type="EMBL" id="CDMC01000001">
    <property type="protein sequence ID" value="CEL00456.1"/>
    <property type="molecule type" value="Genomic_DNA"/>
</dbReference>
<dbReference type="OMA" id="FATRTVC"/>
<organism evidence="6 7">
    <name type="scientific">Aspergillus calidoustus</name>
    <dbReference type="NCBI Taxonomy" id="454130"/>
    <lineage>
        <taxon>Eukaryota</taxon>
        <taxon>Fungi</taxon>
        <taxon>Dikarya</taxon>
        <taxon>Ascomycota</taxon>
        <taxon>Pezizomycotina</taxon>
        <taxon>Eurotiomycetes</taxon>
        <taxon>Eurotiomycetidae</taxon>
        <taxon>Eurotiales</taxon>
        <taxon>Aspergillaceae</taxon>
        <taxon>Aspergillus</taxon>
        <taxon>Aspergillus subgen. Nidulantes</taxon>
    </lineage>
</organism>
<dbReference type="GO" id="GO:0046872">
    <property type="term" value="F:metal ion binding"/>
    <property type="evidence" value="ECO:0007669"/>
    <property type="project" value="UniProtKB-KW"/>
</dbReference>
<dbReference type="InterPro" id="IPR011057">
    <property type="entry name" value="Mss4-like_sf"/>
</dbReference>
<dbReference type="GO" id="GO:0016846">
    <property type="term" value="F:carbon-sulfur lyase activity"/>
    <property type="evidence" value="ECO:0007669"/>
    <property type="project" value="InterPro"/>
</dbReference>
<dbReference type="Pfam" id="PF04828">
    <property type="entry name" value="GFA"/>
    <property type="match status" value="1"/>
</dbReference>
<dbReference type="AlphaFoldDB" id="A0A0U5FR90"/>
<keyword evidence="3" id="KW-0862">Zinc</keyword>
<dbReference type="Proteomes" id="UP000054771">
    <property type="component" value="Unassembled WGS sequence"/>
</dbReference>
<keyword evidence="7" id="KW-1185">Reference proteome</keyword>
<evidence type="ECO:0000313" key="7">
    <source>
        <dbReference type="Proteomes" id="UP000054771"/>
    </source>
</evidence>
<dbReference type="PANTHER" id="PTHR33337:SF40">
    <property type="entry name" value="CENP-V_GFA DOMAIN-CONTAINING PROTEIN-RELATED"/>
    <property type="match status" value="1"/>
</dbReference>
<gene>
    <name evidence="6" type="ORF">ASPCAL00056</name>
</gene>
<feature type="domain" description="CENP-V/GFA" evidence="5">
    <location>
        <begin position="7"/>
        <end position="127"/>
    </location>
</feature>
<evidence type="ECO:0000256" key="1">
    <source>
        <dbReference type="ARBA" id="ARBA00005495"/>
    </source>
</evidence>